<feature type="compositionally biased region" description="Low complexity" evidence="1">
    <location>
        <begin position="215"/>
        <end position="228"/>
    </location>
</feature>
<dbReference type="Proteomes" id="UP000664521">
    <property type="component" value="Unassembled WGS sequence"/>
</dbReference>
<accession>A0A8H3IBX3</accession>
<evidence type="ECO:0000313" key="3">
    <source>
        <dbReference type="Proteomes" id="UP000664521"/>
    </source>
</evidence>
<sequence>MPPQRTVPPSKALKTERTHEENQERAYIAASRRSDRSLEARVESARRASEIHKRRTGRSLRVTEQDVVNEEMYEEEDDDLPFQYRRLTAHLQTGSADFNRRLSAYLTNHVAMRSALDQAITNSYAQQYPNAPNYAHNQQAMYPSPFQAPSIPTQQMRQQYPPNNFAMAPSSNYQQVGHARSQSAAGPHEIPRYSQSLPTSSPAHTVSPVERRRTSVPSKSVSPPGSTTRTPQLMQARPPAQHSPSSYNVKQETRSPKLVQGPTQPLQRPHTFPQPNSYQDYSLLTTSLPAETQQMLGPSLDPNDPLTSMFMAGSEHMPQPFQHSAPLQKPRSFHSPYDGMSATLAPSALDMTPHHDSHNPSLAPSGSMSAPPLQMSFSDFDFSKGQFYNSGSSHGSGSATPGLDGSWDAFIDTGAWTENPA</sequence>
<reference evidence="2" key="1">
    <citation type="submission" date="2021-03" db="EMBL/GenBank/DDBJ databases">
        <authorList>
            <person name="Tagirdzhanova G."/>
        </authorList>
    </citation>
    <scope>NUCLEOTIDE SEQUENCE</scope>
</reference>
<dbReference type="AlphaFoldDB" id="A0A8H3IBX3"/>
<name>A0A8H3IBX3_9LECA</name>
<feature type="compositionally biased region" description="Polar residues" evidence="1">
    <location>
        <begin position="169"/>
        <end position="184"/>
    </location>
</feature>
<evidence type="ECO:0000256" key="1">
    <source>
        <dbReference type="SAM" id="MobiDB-lite"/>
    </source>
</evidence>
<feature type="compositionally biased region" description="Basic and acidic residues" evidence="1">
    <location>
        <begin position="13"/>
        <end position="24"/>
    </location>
</feature>
<protein>
    <submittedName>
        <fullName evidence="2">Uncharacterized protein</fullName>
    </submittedName>
</protein>
<comment type="caution">
    <text evidence="2">The sequence shown here is derived from an EMBL/GenBank/DDBJ whole genome shotgun (WGS) entry which is preliminary data.</text>
</comment>
<organism evidence="2 3">
    <name type="scientific">Heterodermia speciosa</name>
    <dbReference type="NCBI Taxonomy" id="116794"/>
    <lineage>
        <taxon>Eukaryota</taxon>
        <taxon>Fungi</taxon>
        <taxon>Dikarya</taxon>
        <taxon>Ascomycota</taxon>
        <taxon>Pezizomycotina</taxon>
        <taxon>Lecanoromycetes</taxon>
        <taxon>OSLEUM clade</taxon>
        <taxon>Lecanoromycetidae</taxon>
        <taxon>Caliciales</taxon>
        <taxon>Physciaceae</taxon>
        <taxon>Heterodermia</taxon>
    </lineage>
</organism>
<proteinExistence type="predicted"/>
<feature type="compositionally biased region" description="Basic and acidic residues" evidence="1">
    <location>
        <begin position="32"/>
        <end position="41"/>
    </location>
</feature>
<feature type="region of interest" description="Disordered" evidence="1">
    <location>
        <begin position="156"/>
        <end position="280"/>
    </location>
</feature>
<feature type="compositionally biased region" description="Polar residues" evidence="1">
    <location>
        <begin position="193"/>
        <end position="204"/>
    </location>
</feature>
<gene>
    <name evidence="2" type="ORF">HETSPECPRED_002289</name>
</gene>
<evidence type="ECO:0000313" key="2">
    <source>
        <dbReference type="EMBL" id="CAF9915070.1"/>
    </source>
</evidence>
<keyword evidence="3" id="KW-1185">Reference proteome</keyword>
<dbReference type="EMBL" id="CAJPDS010000015">
    <property type="protein sequence ID" value="CAF9915070.1"/>
    <property type="molecule type" value="Genomic_DNA"/>
</dbReference>
<dbReference type="OrthoDB" id="5397087at2759"/>
<feature type="region of interest" description="Disordered" evidence="1">
    <location>
        <begin position="1"/>
        <end position="41"/>
    </location>
</feature>